<dbReference type="Pfam" id="PF00497">
    <property type="entry name" value="SBP_bac_3"/>
    <property type="match status" value="1"/>
</dbReference>
<dbReference type="Proteomes" id="UP001438112">
    <property type="component" value="Unassembled WGS sequence"/>
</dbReference>
<evidence type="ECO:0000256" key="3">
    <source>
        <dbReference type="ARBA" id="ARBA00022729"/>
    </source>
</evidence>
<dbReference type="SMART" id="SM00062">
    <property type="entry name" value="PBPb"/>
    <property type="match status" value="1"/>
</dbReference>
<accession>A0ABP9ZHG9</accession>
<comment type="similarity">
    <text evidence="2 4">Belongs to the bacterial solute-binding protein 3 family.</text>
</comment>
<dbReference type="Gene3D" id="3.40.190.10">
    <property type="entry name" value="Periplasmic binding protein-like II"/>
    <property type="match status" value="2"/>
</dbReference>
<keyword evidence="3 5" id="KW-0732">Signal</keyword>
<evidence type="ECO:0000259" key="6">
    <source>
        <dbReference type="SMART" id="SM00062"/>
    </source>
</evidence>
<evidence type="ECO:0000313" key="7">
    <source>
        <dbReference type="EMBL" id="GAA6114236.1"/>
    </source>
</evidence>
<evidence type="ECO:0000256" key="5">
    <source>
        <dbReference type="SAM" id="SignalP"/>
    </source>
</evidence>
<dbReference type="InterPro" id="IPR018313">
    <property type="entry name" value="SBP_3_CS"/>
</dbReference>
<keyword evidence="8" id="KW-1185">Reference proteome</keyword>
<feature type="signal peptide" evidence="5">
    <location>
        <begin position="1"/>
        <end position="24"/>
    </location>
</feature>
<organism evidence="7 8">
    <name type="scientific">Apilactobacillus apinorum</name>
    <dbReference type="NCBI Taxonomy" id="1218495"/>
    <lineage>
        <taxon>Bacteria</taxon>
        <taxon>Bacillati</taxon>
        <taxon>Bacillota</taxon>
        <taxon>Bacilli</taxon>
        <taxon>Lactobacillales</taxon>
        <taxon>Lactobacillaceae</taxon>
        <taxon>Apilactobacillus</taxon>
    </lineage>
</organism>
<proteinExistence type="inferred from homology"/>
<feature type="domain" description="Solute-binding protein family 3/N-terminal" evidence="6">
    <location>
        <begin position="45"/>
        <end position="265"/>
    </location>
</feature>
<sequence>MKFNKLMKSLSVAFAVLGTGAILASCGNSSSSSKDYKSDLTQSGKLTIGLEGTYAPYSYRQGGKLTGFEVDLATDVAKKLGLKVNFVQTKWDSLIAGLGSDRYDAVMNNMTVTPQREKLYKFSEPYAYSYYTLITKSDSKMMNIKDIKGKNIVDGAGTDNAVVAKKFGANVSSTPDNATGYQLIQQGRADGTVNSVPAWKYFAKHNSTEGLKEIDVPTKLQAPAETSIMLNKKSSALTKKINQAIDELRKDGTLKKLSMKYFGSDITTKNN</sequence>
<dbReference type="PANTHER" id="PTHR35936">
    <property type="entry name" value="MEMBRANE-BOUND LYTIC MUREIN TRANSGLYCOSYLASE F"/>
    <property type="match status" value="1"/>
</dbReference>
<comment type="subcellular location">
    <subcellularLocation>
        <location evidence="1">Cell envelope</location>
    </subcellularLocation>
</comment>
<dbReference type="SUPFAM" id="SSF53850">
    <property type="entry name" value="Periplasmic binding protein-like II"/>
    <property type="match status" value="1"/>
</dbReference>
<name>A0ABP9ZHG9_9LACO</name>
<dbReference type="InterPro" id="IPR001638">
    <property type="entry name" value="Solute-binding_3/MltF_N"/>
</dbReference>
<comment type="caution">
    <text evidence="7">The sequence shown here is derived from an EMBL/GenBank/DDBJ whole genome shotgun (WGS) entry which is preliminary data.</text>
</comment>
<evidence type="ECO:0000256" key="1">
    <source>
        <dbReference type="ARBA" id="ARBA00004196"/>
    </source>
</evidence>
<evidence type="ECO:0000313" key="8">
    <source>
        <dbReference type="Proteomes" id="UP001438112"/>
    </source>
</evidence>
<evidence type="ECO:0000256" key="2">
    <source>
        <dbReference type="ARBA" id="ARBA00010333"/>
    </source>
</evidence>
<protein>
    <submittedName>
        <fullName evidence="7">Transporter substrate-binding domain-containing protein</fullName>
    </submittedName>
</protein>
<dbReference type="PROSITE" id="PS01039">
    <property type="entry name" value="SBP_BACTERIAL_3"/>
    <property type="match status" value="1"/>
</dbReference>
<reference evidence="7 8" key="1">
    <citation type="submission" date="2024-03" db="EMBL/GenBank/DDBJ databases">
        <title>Inconsistent identification of Apilactobacillus kunkeei-related strains obtained by well-developed overall genome related indices.</title>
        <authorList>
            <person name="Maeno S."/>
            <person name="Endo A."/>
        </authorList>
    </citation>
    <scope>NUCLEOTIDE SEQUENCE [LARGE SCALE GENOMIC DNA]</scope>
    <source>
        <strain evidence="7 8">20H-10</strain>
    </source>
</reference>
<dbReference type="PROSITE" id="PS51257">
    <property type="entry name" value="PROKAR_LIPOPROTEIN"/>
    <property type="match status" value="1"/>
</dbReference>
<feature type="chain" id="PRO_5047207048" evidence="5">
    <location>
        <begin position="25"/>
        <end position="271"/>
    </location>
</feature>
<dbReference type="RefSeq" id="WP_353317663.1">
    <property type="nucleotide sequence ID" value="NZ_BAABVV010000028.1"/>
</dbReference>
<gene>
    <name evidence="7" type="ORF">AP20H10_05990</name>
</gene>
<evidence type="ECO:0000256" key="4">
    <source>
        <dbReference type="RuleBase" id="RU003744"/>
    </source>
</evidence>
<dbReference type="PANTHER" id="PTHR35936:SF34">
    <property type="entry name" value="ABC TRANSPORTER EXTRACELLULAR-BINDING PROTEIN YCKB-RELATED"/>
    <property type="match status" value="1"/>
</dbReference>
<dbReference type="EMBL" id="BAABVV010000028">
    <property type="protein sequence ID" value="GAA6114236.1"/>
    <property type="molecule type" value="Genomic_DNA"/>
</dbReference>